<feature type="transmembrane region" description="Helical" evidence="2">
    <location>
        <begin position="70"/>
        <end position="94"/>
    </location>
</feature>
<accession>A0ABT4LFR2</accession>
<evidence type="ECO:0000313" key="4">
    <source>
        <dbReference type="Proteomes" id="UP001069802"/>
    </source>
</evidence>
<reference evidence="3" key="1">
    <citation type="submission" date="2022-12" db="EMBL/GenBank/DDBJ databases">
        <title>Bacterial isolates from different developmental stages of Nematostella vectensis.</title>
        <authorList>
            <person name="Fraune S."/>
        </authorList>
    </citation>
    <scope>NUCLEOTIDE SEQUENCE</scope>
    <source>
        <strain evidence="3">G21630-S1</strain>
    </source>
</reference>
<evidence type="ECO:0000256" key="2">
    <source>
        <dbReference type="SAM" id="Phobius"/>
    </source>
</evidence>
<name>A0ABT4LFR2_9PROT</name>
<keyword evidence="4" id="KW-1185">Reference proteome</keyword>
<evidence type="ECO:0008006" key="5">
    <source>
        <dbReference type="Google" id="ProtNLM"/>
    </source>
</evidence>
<keyword evidence="2" id="KW-0812">Transmembrane</keyword>
<organism evidence="3 4">
    <name type="scientific">Kiloniella laminariae</name>
    <dbReference type="NCBI Taxonomy" id="454162"/>
    <lineage>
        <taxon>Bacteria</taxon>
        <taxon>Pseudomonadati</taxon>
        <taxon>Pseudomonadota</taxon>
        <taxon>Alphaproteobacteria</taxon>
        <taxon>Rhodospirillales</taxon>
        <taxon>Kiloniellaceae</taxon>
        <taxon>Kiloniella</taxon>
    </lineage>
</organism>
<dbReference type="RefSeq" id="WP_269422139.1">
    <property type="nucleotide sequence ID" value="NZ_JAPWGY010000001.1"/>
</dbReference>
<keyword evidence="2" id="KW-0472">Membrane</keyword>
<keyword evidence="2" id="KW-1133">Transmembrane helix</keyword>
<feature type="region of interest" description="Disordered" evidence="1">
    <location>
        <begin position="1"/>
        <end position="28"/>
    </location>
</feature>
<dbReference type="EMBL" id="JAPWGY010000001">
    <property type="protein sequence ID" value="MCZ4279944.1"/>
    <property type="molecule type" value="Genomic_DNA"/>
</dbReference>
<feature type="transmembrane region" description="Helical" evidence="2">
    <location>
        <begin position="106"/>
        <end position="127"/>
    </location>
</feature>
<dbReference type="Proteomes" id="UP001069802">
    <property type="component" value="Unassembled WGS sequence"/>
</dbReference>
<proteinExistence type="predicted"/>
<sequence length="233" mass="26123">MNSQIPDQTNKAATEIRQDTPEEELPDPALSARQHLAARLSIRPPAGSRIKLDWNQGYPRLVIPYRKARIWHYLFGTIFLFICGLCLLATFSFIQPSETLSIGDRITMAIIVMGAGAISGIFSYRLMGPPLPQVFLLKKTHCVFDTGCTRASIGAFIIRICDRTSSPMALFGFRRKLTLTPAALTVLHLGKPEEETPLVFINGDEGFYLAPDLRPEDRAWLHDYLFGHYTEGL</sequence>
<evidence type="ECO:0000256" key="1">
    <source>
        <dbReference type="SAM" id="MobiDB-lite"/>
    </source>
</evidence>
<gene>
    <name evidence="3" type="ORF">O4H49_04085</name>
</gene>
<evidence type="ECO:0000313" key="3">
    <source>
        <dbReference type="EMBL" id="MCZ4279944.1"/>
    </source>
</evidence>
<protein>
    <recommendedName>
        <fullName evidence="5">Transmembrane protein</fullName>
    </recommendedName>
</protein>
<feature type="compositionally biased region" description="Polar residues" evidence="1">
    <location>
        <begin position="1"/>
        <end position="12"/>
    </location>
</feature>
<comment type="caution">
    <text evidence="3">The sequence shown here is derived from an EMBL/GenBank/DDBJ whole genome shotgun (WGS) entry which is preliminary data.</text>
</comment>